<feature type="domain" description="ZP" evidence="16">
    <location>
        <begin position="173"/>
        <end position="432"/>
    </location>
</feature>
<evidence type="ECO:0000256" key="7">
    <source>
        <dbReference type="ARBA" id="ARBA00022685"/>
    </source>
</evidence>
<keyword evidence="12 14" id="KW-1015">Disulfide bond</keyword>
<evidence type="ECO:0000256" key="3">
    <source>
        <dbReference type="ARBA" id="ARBA00017980"/>
    </source>
</evidence>
<dbReference type="GO" id="GO:0007339">
    <property type="term" value="P:binding of sperm to zona pellucida"/>
    <property type="evidence" value="ECO:0007669"/>
    <property type="project" value="UniProtKB-UniRule"/>
</dbReference>
<keyword evidence="6 14" id="KW-0272">Extracellular matrix</keyword>
<comment type="subcellular location">
    <subcellularLocation>
        <location evidence="1">Secreted</location>
        <location evidence="1">Extracellular space</location>
        <location evidence="1">Extracellular matrix</location>
    </subcellularLocation>
    <subcellularLocation>
        <location evidence="14">Zona pellucida</location>
    </subcellularLocation>
    <subcellularLocation>
        <location evidence="14">Cell membrane</location>
        <topology evidence="14">Single-pass type I membrane protein</topology>
    </subcellularLocation>
</comment>
<feature type="compositionally biased region" description="Pro residues" evidence="15">
    <location>
        <begin position="35"/>
        <end position="50"/>
    </location>
</feature>
<protein>
    <recommendedName>
        <fullName evidence="3 14">Zona pellucida sperm-binding protein 3</fullName>
    </recommendedName>
</protein>
<dbReference type="PRINTS" id="PR00023">
    <property type="entry name" value="ZPELLUCIDA"/>
</dbReference>
<evidence type="ECO:0000256" key="11">
    <source>
        <dbReference type="ARBA" id="ARBA00023136"/>
    </source>
</evidence>
<organism evidence="17 18">
    <name type="scientific">Gouania willdenowi</name>
    <name type="common">Blunt-snouted clingfish</name>
    <name type="synonym">Lepadogaster willdenowi</name>
    <dbReference type="NCBI Taxonomy" id="441366"/>
    <lineage>
        <taxon>Eukaryota</taxon>
        <taxon>Metazoa</taxon>
        <taxon>Chordata</taxon>
        <taxon>Craniata</taxon>
        <taxon>Vertebrata</taxon>
        <taxon>Euteleostomi</taxon>
        <taxon>Actinopterygii</taxon>
        <taxon>Neopterygii</taxon>
        <taxon>Teleostei</taxon>
        <taxon>Neoteleostei</taxon>
        <taxon>Acanthomorphata</taxon>
        <taxon>Ovalentaria</taxon>
        <taxon>Blenniimorphae</taxon>
        <taxon>Blenniiformes</taxon>
        <taxon>Gobiesocoidei</taxon>
        <taxon>Gobiesocidae</taxon>
        <taxon>Gobiesocinae</taxon>
        <taxon>Gouania</taxon>
    </lineage>
</organism>
<dbReference type="GO" id="GO:2000344">
    <property type="term" value="P:positive regulation of acrosome reaction"/>
    <property type="evidence" value="ECO:0007669"/>
    <property type="project" value="UniProtKB-UniRule"/>
</dbReference>
<reference evidence="17" key="3">
    <citation type="submission" date="2025-09" db="UniProtKB">
        <authorList>
            <consortium name="Ensembl"/>
        </authorList>
    </citation>
    <scope>IDENTIFICATION</scope>
</reference>
<dbReference type="PROSITE" id="PS51034">
    <property type="entry name" value="ZP_2"/>
    <property type="match status" value="1"/>
</dbReference>
<evidence type="ECO:0000313" key="17">
    <source>
        <dbReference type="Ensembl" id="ENSGWIP00000001423.1"/>
    </source>
</evidence>
<dbReference type="GO" id="GO:0032190">
    <property type="term" value="F:acrosin binding"/>
    <property type="evidence" value="ECO:0007669"/>
    <property type="project" value="TreeGrafter"/>
</dbReference>
<comment type="PTM">
    <text evidence="14">Proteolytically cleaved before the transmembrane segment to yield the secreted ectodomain incorporated in the zona pellucida.</text>
</comment>
<comment type="function">
    <text evidence="14">Component of the zona pellucida, an extracellular matrix surrounding oocytes which mediates sperm binding, induction of the acrosome reaction and prevents post-fertilization polyspermy. The zona pellucida is composed of 3 to 4 glycoproteins, ZP1, ZP2, ZP3, and ZP4. ZP3 is essential for sperm binding and zona matrix formation.</text>
</comment>
<dbReference type="InterPro" id="IPR055355">
    <property type="entry name" value="ZP-C"/>
</dbReference>
<dbReference type="GO" id="GO:0005886">
    <property type="term" value="C:plasma membrane"/>
    <property type="evidence" value="ECO:0007669"/>
    <property type="project" value="UniProtKB-SubCell"/>
</dbReference>
<dbReference type="Proteomes" id="UP000694680">
    <property type="component" value="Chromosome 6"/>
</dbReference>
<feature type="compositionally biased region" description="Basic and acidic residues" evidence="15">
    <location>
        <begin position="69"/>
        <end position="84"/>
    </location>
</feature>
<evidence type="ECO:0000256" key="2">
    <source>
        <dbReference type="ARBA" id="ARBA00006735"/>
    </source>
</evidence>
<comment type="similarity">
    <text evidence="2 14">Belongs to the ZP domain family. ZPC subfamily.</text>
</comment>
<dbReference type="InterPro" id="IPR042235">
    <property type="entry name" value="ZP-C_dom"/>
</dbReference>
<comment type="domain">
    <text evidence="14">The ZP domain is involved in the polymerization of the ZP proteins to form the zona pellucida.</text>
</comment>
<dbReference type="GO" id="GO:0035805">
    <property type="term" value="C:egg coat"/>
    <property type="evidence" value="ECO:0007669"/>
    <property type="project" value="UniProtKB-SubCell"/>
</dbReference>
<reference evidence="17" key="2">
    <citation type="submission" date="2025-08" db="UniProtKB">
        <authorList>
            <consortium name="Ensembl"/>
        </authorList>
    </citation>
    <scope>IDENTIFICATION</scope>
</reference>
<keyword evidence="11" id="KW-0472">Membrane</keyword>
<dbReference type="AlphaFoldDB" id="A0A8C5FYP8"/>
<evidence type="ECO:0000256" key="6">
    <source>
        <dbReference type="ARBA" id="ARBA00022530"/>
    </source>
</evidence>
<feature type="compositionally biased region" description="Basic and acidic residues" evidence="15">
    <location>
        <begin position="121"/>
        <end position="132"/>
    </location>
</feature>
<keyword evidence="7 14" id="KW-0165">Cleavage on pair of basic residues</keyword>
<dbReference type="InterPro" id="IPR048290">
    <property type="entry name" value="ZP_chr"/>
</dbReference>
<gene>
    <name evidence="17" type="primary">LOC114464407</name>
</gene>
<feature type="compositionally biased region" description="Low complexity" evidence="15">
    <location>
        <begin position="85"/>
        <end position="106"/>
    </location>
</feature>
<dbReference type="PANTHER" id="PTHR11576">
    <property type="entry name" value="ZONA PELLUCIDA SPERM-BINDING PROTEIN 3"/>
    <property type="match status" value="1"/>
</dbReference>
<keyword evidence="13" id="KW-0325">Glycoprotein</keyword>
<evidence type="ECO:0000256" key="14">
    <source>
        <dbReference type="RuleBase" id="RU367066"/>
    </source>
</evidence>
<keyword evidence="10" id="KW-1133">Transmembrane helix</keyword>
<dbReference type="GO" id="GO:0035804">
    <property type="term" value="F:structural constituent of egg coat"/>
    <property type="evidence" value="ECO:0007669"/>
    <property type="project" value="UniProtKB-UniRule"/>
</dbReference>
<dbReference type="InterPro" id="IPR001507">
    <property type="entry name" value="ZP_dom"/>
</dbReference>
<feature type="region of interest" description="Disordered" evidence="15">
    <location>
        <begin position="1"/>
        <end position="132"/>
    </location>
</feature>
<evidence type="ECO:0000256" key="10">
    <source>
        <dbReference type="ARBA" id="ARBA00022989"/>
    </source>
</evidence>
<evidence type="ECO:0000256" key="8">
    <source>
        <dbReference type="ARBA" id="ARBA00022692"/>
    </source>
</evidence>
<evidence type="ECO:0000256" key="15">
    <source>
        <dbReference type="SAM" id="MobiDB-lite"/>
    </source>
</evidence>
<dbReference type="FunFam" id="2.60.40.3210:FF:000001">
    <property type="entry name" value="Zona pellucida sperm-binding protein 3"/>
    <property type="match status" value="1"/>
</dbReference>
<proteinExistence type="inferred from homology"/>
<dbReference type="Gene3D" id="2.60.40.4100">
    <property type="entry name" value="Zona pellucida, ZP-C domain"/>
    <property type="match status" value="1"/>
</dbReference>
<evidence type="ECO:0000256" key="4">
    <source>
        <dbReference type="ARBA" id="ARBA00022475"/>
    </source>
</evidence>
<dbReference type="GO" id="GO:0035803">
    <property type="term" value="P:egg coat formation"/>
    <property type="evidence" value="ECO:0007669"/>
    <property type="project" value="UniProtKB-UniRule"/>
</dbReference>
<evidence type="ECO:0000259" key="16">
    <source>
        <dbReference type="PROSITE" id="PS51034"/>
    </source>
</evidence>
<evidence type="ECO:0000256" key="13">
    <source>
        <dbReference type="ARBA" id="ARBA00023180"/>
    </source>
</evidence>
<name>A0A8C5FYP8_GOUWI</name>
<evidence type="ECO:0000256" key="9">
    <source>
        <dbReference type="ARBA" id="ARBA00022729"/>
    </source>
</evidence>
<evidence type="ECO:0000256" key="1">
    <source>
        <dbReference type="ARBA" id="ARBA00004498"/>
    </source>
</evidence>
<evidence type="ECO:0000256" key="5">
    <source>
        <dbReference type="ARBA" id="ARBA00022525"/>
    </source>
</evidence>
<dbReference type="Gene3D" id="2.60.40.3210">
    <property type="entry name" value="Zona pellucida, ZP-N domain"/>
    <property type="match status" value="1"/>
</dbReference>
<dbReference type="FunFam" id="2.60.40.4100:FF:000002">
    <property type="entry name" value="Zona pellucida sperm-binding protein 3"/>
    <property type="match status" value="1"/>
</dbReference>
<evidence type="ECO:0000313" key="18">
    <source>
        <dbReference type="Proteomes" id="UP000694680"/>
    </source>
</evidence>
<dbReference type="Pfam" id="PF00100">
    <property type="entry name" value="Zona_pellucida"/>
    <property type="match status" value="1"/>
</dbReference>
<reference evidence="17" key="1">
    <citation type="submission" date="2020-06" db="EMBL/GenBank/DDBJ databases">
        <authorList>
            <consortium name="Wellcome Sanger Institute Data Sharing"/>
        </authorList>
    </citation>
    <scope>NUCLEOTIDE SEQUENCE [LARGE SCALE GENOMIC DNA]</scope>
</reference>
<keyword evidence="8" id="KW-0812">Transmembrane</keyword>
<dbReference type="Ensembl" id="ENSGWIT00000001533.1">
    <property type="protein sequence ID" value="ENSGWIP00000001423.1"/>
    <property type="gene ID" value="ENSGWIG00000000686.1"/>
</dbReference>
<dbReference type="PANTHER" id="PTHR11576:SF2">
    <property type="entry name" value="ZONA PELLUCIDA SPERM-BINDING PROTEIN 3"/>
    <property type="match status" value="1"/>
</dbReference>
<sequence length="476" mass="52610">MPPRSQAKKQPPPPTHTSEKALRSRAPSASHHPHQPPTPRPPANIPPPIHPHPRTPREPPRPRPQQRSQDPRPADGQSHSERAAGGRQSQQGPEPRPEGPGTEAAPRGTKGTLQVAPPAPRRTDRRPQVHQQEKQIFEKRIDWHYPADPKSEEKPVGPVETRHPIQASTIAVDCREMEAIIEVKKDMFGVGHFINPADLTLGPCGVTAEDSSAQVLIFQTALHDCGATTMTTDDSLIYTFHLNYSPSQLPNTPVVRTSEAAVFVECHYPRKHNVSSLPLDPLWIPYSALKMSEEFLYFSLTLMTDDWIYARPSYQYHLGDLISIEASVRQFFHVPLRVFVDYCVATVTLDPSVDPRYAFIEDGCLVDGRLTGAKSKFIPRGSDDKLQFQLEAFKFQGADSGMLYITCHLRATAASSQIDNHNRACYYDNGWKEASGQTTVCGSCEPTGVPLPSAPQYTGVTGVTLGPIPISELPMA</sequence>
<keyword evidence="5 14" id="KW-0964">Secreted</keyword>
<dbReference type="InterPro" id="IPR055356">
    <property type="entry name" value="ZP-N"/>
</dbReference>
<keyword evidence="9 14" id="KW-0732">Signal</keyword>
<evidence type="ECO:0000256" key="12">
    <source>
        <dbReference type="ARBA" id="ARBA00023157"/>
    </source>
</evidence>
<keyword evidence="18" id="KW-1185">Reference proteome</keyword>
<keyword evidence="4 14" id="KW-1003">Cell membrane</keyword>
<accession>A0A8C5FYP8</accession>
<dbReference type="SMART" id="SM00241">
    <property type="entry name" value="ZP"/>
    <property type="match status" value="1"/>
</dbReference>
<dbReference type="Pfam" id="PF23344">
    <property type="entry name" value="ZP-N"/>
    <property type="match status" value="1"/>
</dbReference>